<gene>
    <name evidence="22" type="ORF">Theba_0103</name>
</gene>
<evidence type="ECO:0000256" key="4">
    <source>
        <dbReference type="ARBA" id="ARBA00022475"/>
    </source>
</evidence>
<dbReference type="InterPro" id="IPR005467">
    <property type="entry name" value="His_kinase_dom"/>
</dbReference>
<accession>I2F1P9</accession>
<keyword evidence="5 15" id="KW-0597">Phosphoprotein</keyword>
<feature type="modified residue" description="4-aspartylphosphate" evidence="15">
    <location>
        <position position="745"/>
    </location>
</feature>
<dbReference type="Gene3D" id="6.10.340.10">
    <property type="match status" value="1"/>
</dbReference>
<dbReference type="SMART" id="SM00387">
    <property type="entry name" value="HATPase_c"/>
    <property type="match status" value="1"/>
</dbReference>
<reference evidence="22 23" key="1">
    <citation type="journal article" date="2012" name="Genome Biol. Evol.">
        <title>Genome Sequence of the Mesophilic Thermotogales Bacterium Mesotoga prima MesG1.Ag.4.2 Reveals the Largest Thermotogales Genome To Date.</title>
        <authorList>
            <person name="Zhaxybayeva O."/>
            <person name="Swithers K.S."/>
            <person name="Foght J."/>
            <person name="Green A.G."/>
            <person name="Bruce D."/>
            <person name="Detter C."/>
            <person name="Han S."/>
            <person name="Teshima H."/>
            <person name="Han J."/>
            <person name="Woyke T."/>
            <person name="Pitluck S."/>
            <person name="Nolan M."/>
            <person name="Ivanova N."/>
            <person name="Pati A."/>
            <person name="Land M.L."/>
            <person name="Dlutek M."/>
            <person name="Doolittle W.F."/>
            <person name="Noll K.M."/>
            <person name="Nesbo C.L."/>
        </authorList>
    </citation>
    <scope>NUCLEOTIDE SEQUENCE [LARGE SCALE GENOMIC DNA]</scope>
    <source>
        <strain evidence="23">mesG1.Ag.4.2</strain>
    </source>
</reference>
<dbReference type="GeneID" id="87105972"/>
<dbReference type="InterPro" id="IPR008207">
    <property type="entry name" value="Sig_transdc_His_kin_Hpt_dom"/>
</dbReference>
<dbReference type="CDD" id="cd06225">
    <property type="entry name" value="HAMP"/>
    <property type="match status" value="1"/>
</dbReference>
<dbReference type="eggNOG" id="COG2198">
    <property type="taxonomic scope" value="Bacteria"/>
</dbReference>
<dbReference type="SMART" id="SM00448">
    <property type="entry name" value="REC"/>
    <property type="match status" value="2"/>
</dbReference>
<keyword evidence="8" id="KW-0547">Nucleotide-binding</keyword>
<dbReference type="PANTHER" id="PTHR45339">
    <property type="entry name" value="HYBRID SIGNAL TRANSDUCTION HISTIDINE KINASE J"/>
    <property type="match status" value="1"/>
</dbReference>
<feature type="modified residue" description="Phosphohistidine" evidence="14">
    <location>
        <position position="886"/>
    </location>
</feature>
<keyword evidence="13 17" id="KW-0472">Membrane</keyword>
<keyword evidence="12" id="KW-0902">Two-component regulatory system</keyword>
<dbReference type="PROSITE" id="PS50885">
    <property type="entry name" value="HAMP"/>
    <property type="match status" value="1"/>
</dbReference>
<feature type="domain" description="HPt" evidence="21">
    <location>
        <begin position="847"/>
        <end position="935"/>
    </location>
</feature>
<dbReference type="CDD" id="cd00088">
    <property type="entry name" value="HPT"/>
    <property type="match status" value="1"/>
</dbReference>
<dbReference type="PROSITE" id="PS50110">
    <property type="entry name" value="RESPONSE_REGULATORY"/>
    <property type="match status" value="1"/>
</dbReference>
<dbReference type="Gene3D" id="1.20.120.160">
    <property type="entry name" value="HPT domain"/>
    <property type="match status" value="1"/>
</dbReference>
<evidence type="ECO:0000256" key="5">
    <source>
        <dbReference type="ARBA" id="ARBA00022553"/>
    </source>
</evidence>
<evidence type="ECO:0000259" key="19">
    <source>
        <dbReference type="PROSITE" id="PS50110"/>
    </source>
</evidence>
<dbReference type="SUPFAM" id="SSF52172">
    <property type="entry name" value="CheY-like"/>
    <property type="match status" value="2"/>
</dbReference>
<keyword evidence="7 17" id="KW-0812">Transmembrane</keyword>
<dbReference type="EMBL" id="CP003532">
    <property type="protein sequence ID" value="AFK05852.1"/>
    <property type="molecule type" value="Genomic_DNA"/>
</dbReference>
<evidence type="ECO:0000256" key="11">
    <source>
        <dbReference type="ARBA" id="ARBA00022989"/>
    </source>
</evidence>
<dbReference type="Pfam" id="PF02518">
    <property type="entry name" value="HATPase_c"/>
    <property type="match status" value="1"/>
</dbReference>
<dbReference type="FunFam" id="1.10.287.130:FF:000004">
    <property type="entry name" value="Ethylene receptor 1"/>
    <property type="match status" value="1"/>
</dbReference>
<evidence type="ECO:0000313" key="22">
    <source>
        <dbReference type="EMBL" id="AFK05852.1"/>
    </source>
</evidence>
<feature type="domain" description="HAMP" evidence="20">
    <location>
        <begin position="262"/>
        <end position="313"/>
    </location>
</feature>
<dbReference type="PANTHER" id="PTHR45339:SF1">
    <property type="entry name" value="HYBRID SIGNAL TRANSDUCTION HISTIDINE KINASE J"/>
    <property type="match status" value="1"/>
</dbReference>
<comment type="subcellular location">
    <subcellularLocation>
        <location evidence="2">Cell membrane</location>
        <topology evidence="2">Multi-pass membrane protein</topology>
    </subcellularLocation>
</comment>
<feature type="coiled-coil region" evidence="16">
    <location>
        <begin position="298"/>
        <end position="335"/>
    </location>
</feature>
<comment type="catalytic activity">
    <reaction evidence="1">
        <text>ATP + protein L-histidine = ADP + protein N-phospho-L-histidine.</text>
        <dbReference type="EC" id="2.7.13.3"/>
    </reaction>
</comment>
<dbReference type="CDD" id="cd00082">
    <property type="entry name" value="HisKA"/>
    <property type="match status" value="1"/>
</dbReference>
<dbReference type="InterPro" id="IPR036641">
    <property type="entry name" value="HPT_dom_sf"/>
</dbReference>
<organism evidence="22 23">
    <name type="scientific">Mesotoga prima MesG1.Ag.4.2</name>
    <dbReference type="NCBI Taxonomy" id="660470"/>
    <lineage>
        <taxon>Bacteria</taxon>
        <taxon>Thermotogati</taxon>
        <taxon>Thermotogota</taxon>
        <taxon>Thermotogae</taxon>
        <taxon>Kosmotogales</taxon>
        <taxon>Kosmotogaceae</taxon>
        <taxon>Mesotoga</taxon>
    </lineage>
</organism>
<dbReference type="SUPFAM" id="SSF47226">
    <property type="entry name" value="Histidine-containing phosphotransfer domain, HPT domain"/>
    <property type="match status" value="1"/>
</dbReference>
<dbReference type="FunFam" id="3.30.565.10:FF:000010">
    <property type="entry name" value="Sensor histidine kinase RcsC"/>
    <property type="match status" value="1"/>
</dbReference>
<dbReference type="InterPro" id="IPR003594">
    <property type="entry name" value="HATPase_dom"/>
</dbReference>
<feature type="transmembrane region" description="Helical" evidence="17">
    <location>
        <begin position="237"/>
        <end position="260"/>
    </location>
</feature>
<dbReference type="eggNOG" id="COG0784">
    <property type="taxonomic scope" value="Bacteria"/>
</dbReference>
<dbReference type="eggNOG" id="COG0642">
    <property type="taxonomic scope" value="Bacteria"/>
</dbReference>
<dbReference type="Pfam" id="PF00512">
    <property type="entry name" value="HisKA"/>
    <property type="match status" value="1"/>
</dbReference>
<dbReference type="Gene3D" id="1.10.287.130">
    <property type="match status" value="1"/>
</dbReference>
<evidence type="ECO:0000259" key="18">
    <source>
        <dbReference type="PROSITE" id="PS50109"/>
    </source>
</evidence>
<dbReference type="KEGG" id="mpg:Theba_0103"/>
<evidence type="ECO:0000256" key="3">
    <source>
        <dbReference type="ARBA" id="ARBA00012438"/>
    </source>
</evidence>
<keyword evidence="6" id="KW-0808">Transferase</keyword>
<dbReference type="InterPro" id="IPR003660">
    <property type="entry name" value="HAMP_dom"/>
</dbReference>
<dbReference type="InterPro" id="IPR036890">
    <property type="entry name" value="HATPase_C_sf"/>
</dbReference>
<keyword evidence="9 22" id="KW-0418">Kinase</keyword>
<evidence type="ECO:0000256" key="2">
    <source>
        <dbReference type="ARBA" id="ARBA00004651"/>
    </source>
</evidence>
<dbReference type="RefSeq" id="WP_006490184.1">
    <property type="nucleotide sequence ID" value="NC_017934.1"/>
</dbReference>
<dbReference type="Proteomes" id="UP000002881">
    <property type="component" value="Chromosome"/>
</dbReference>
<dbReference type="GO" id="GO:0005886">
    <property type="term" value="C:plasma membrane"/>
    <property type="evidence" value="ECO:0007669"/>
    <property type="project" value="UniProtKB-SubCell"/>
</dbReference>
<keyword evidence="10" id="KW-0067">ATP-binding</keyword>
<dbReference type="CDD" id="cd17546">
    <property type="entry name" value="REC_hyHK_CKI1_RcsC-like"/>
    <property type="match status" value="1"/>
</dbReference>
<evidence type="ECO:0000256" key="15">
    <source>
        <dbReference type="PROSITE-ProRule" id="PRU00169"/>
    </source>
</evidence>
<dbReference type="CDD" id="cd16922">
    <property type="entry name" value="HATPase_EvgS-ArcB-TorS-like"/>
    <property type="match status" value="1"/>
</dbReference>
<keyword evidence="16" id="KW-0175">Coiled coil</keyword>
<dbReference type="SMART" id="SM00388">
    <property type="entry name" value="HisKA"/>
    <property type="match status" value="1"/>
</dbReference>
<name>I2F1P9_9BACT</name>
<dbReference type="Pfam" id="PF00072">
    <property type="entry name" value="Response_reg"/>
    <property type="match status" value="1"/>
</dbReference>
<evidence type="ECO:0000256" key="10">
    <source>
        <dbReference type="ARBA" id="ARBA00022840"/>
    </source>
</evidence>
<dbReference type="PROSITE" id="PS50109">
    <property type="entry name" value="HIS_KIN"/>
    <property type="match status" value="1"/>
</dbReference>
<keyword evidence="23" id="KW-1185">Reference proteome</keyword>
<evidence type="ECO:0000256" key="12">
    <source>
        <dbReference type="ARBA" id="ARBA00023012"/>
    </source>
</evidence>
<feature type="domain" description="Histidine kinase" evidence="18">
    <location>
        <begin position="342"/>
        <end position="558"/>
    </location>
</feature>
<dbReference type="STRING" id="660470.Theba_0103"/>
<dbReference type="InterPro" id="IPR004358">
    <property type="entry name" value="Sig_transdc_His_kin-like_C"/>
</dbReference>
<protein>
    <recommendedName>
        <fullName evidence="3">histidine kinase</fullName>
        <ecNumber evidence="3">2.7.13.3</ecNumber>
    </recommendedName>
</protein>
<evidence type="ECO:0000256" key="8">
    <source>
        <dbReference type="ARBA" id="ARBA00022741"/>
    </source>
</evidence>
<dbReference type="EC" id="2.7.13.3" evidence="3"/>
<evidence type="ECO:0000256" key="9">
    <source>
        <dbReference type="ARBA" id="ARBA00022777"/>
    </source>
</evidence>
<dbReference type="Pfam" id="PF01627">
    <property type="entry name" value="Hpt"/>
    <property type="match status" value="1"/>
</dbReference>
<evidence type="ECO:0000256" key="16">
    <source>
        <dbReference type="SAM" id="Coils"/>
    </source>
</evidence>
<evidence type="ECO:0000256" key="1">
    <source>
        <dbReference type="ARBA" id="ARBA00000085"/>
    </source>
</evidence>
<proteinExistence type="predicted"/>
<keyword evidence="11 17" id="KW-1133">Transmembrane helix</keyword>
<dbReference type="HOGENOM" id="CLU_000445_104_15_0"/>
<dbReference type="SUPFAM" id="SSF55874">
    <property type="entry name" value="ATPase domain of HSP90 chaperone/DNA topoisomerase II/histidine kinase"/>
    <property type="match status" value="1"/>
</dbReference>
<evidence type="ECO:0000256" key="6">
    <source>
        <dbReference type="ARBA" id="ARBA00022679"/>
    </source>
</evidence>
<dbReference type="GO" id="GO:0000155">
    <property type="term" value="F:phosphorelay sensor kinase activity"/>
    <property type="evidence" value="ECO:0007669"/>
    <property type="project" value="InterPro"/>
</dbReference>
<evidence type="ECO:0000313" key="23">
    <source>
        <dbReference type="Proteomes" id="UP000002881"/>
    </source>
</evidence>
<evidence type="ECO:0000256" key="17">
    <source>
        <dbReference type="SAM" id="Phobius"/>
    </source>
</evidence>
<dbReference type="InterPro" id="IPR036097">
    <property type="entry name" value="HisK_dim/P_sf"/>
</dbReference>
<dbReference type="InterPro" id="IPR011006">
    <property type="entry name" value="CheY-like_superfamily"/>
</dbReference>
<dbReference type="InterPro" id="IPR003661">
    <property type="entry name" value="HisK_dim/P_dom"/>
</dbReference>
<dbReference type="Gene3D" id="3.30.565.10">
    <property type="entry name" value="Histidine kinase-like ATPase, C-terminal domain"/>
    <property type="match status" value="1"/>
</dbReference>
<dbReference type="GO" id="GO:0005524">
    <property type="term" value="F:ATP binding"/>
    <property type="evidence" value="ECO:0007669"/>
    <property type="project" value="UniProtKB-KW"/>
</dbReference>
<dbReference type="AlphaFoldDB" id="I2F1P9"/>
<evidence type="ECO:0000256" key="14">
    <source>
        <dbReference type="PROSITE-ProRule" id="PRU00110"/>
    </source>
</evidence>
<keyword evidence="4" id="KW-1003">Cell membrane</keyword>
<dbReference type="SUPFAM" id="SSF47384">
    <property type="entry name" value="Homodimeric domain of signal transducing histidine kinase"/>
    <property type="match status" value="1"/>
</dbReference>
<evidence type="ECO:0000256" key="13">
    <source>
        <dbReference type="ARBA" id="ARBA00023136"/>
    </source>
</evidence>
<sequence precursor="true">MRKLSRKISLQFLLFVLAVLTVLVALLSVTFVRTATDEYKSYLSSKKQSVFQWFIDLRKDMKVFVDGYSLEGVIDDGCDILIRLGDERKTILNRPAISEGQLNEIEEAENGFKMLEGQLVYFSTVESNESRYVAGIVFDNEDVEELSAFLGQDGIAFLLIDDHFVIPREFSDSGLYVRTVLDEERWSSEIPFTVSEPRPAFSFFSSGSLFLADKVSIGGADIYVLQSEGLMVMLRNRLLPILSIVLLGVFGFSFVLSFTLNAHISKALSELLKGFESIKKGSFVRVKLNSNDELGEIASELNNTMVFIEKTLDRLKNSNEMLRKVSKEAQQASKMKSEFLANMSHEMRTPMNAILGFAELLMNDETNLEKMKYLKTIYRSGEHLLSLINDVLDLSKIEAARFDLIISPYSPAKLVKEITETYLPMAYSKGLHFANSITERVPEYVDGDEFRVRQVLTNLVSNGLKFTDKGYVSVLLDYDGHHLIYTVQDTGSGVSREEIDKIFEPFIQADGTMSRKFGGTGLGLTITKKIVELMGGSIRFESKVGEGSKVTVRIPSNVSKEVPKQKEKPELPPTGKVVVASDDEDFLTIVGAMLKRNGVHYESVKNLSNLSRAVRELGASLAVVDAPKNADDALAALDGIDEAAVIVITDTTENEIHFGKKVNEIIQKPVKEDELIGKIGNYMDLGPGQDNVKYRILLTEDNEANQLLIKEVLEKAGYSVDVAGNGKQAIEMVRNFNQYNLILMDMQMPIMDGYEATKALRQEGYKIPIVALTAHTMQGDEEKTIEAGCDGFLGKPVRQSDLLEIVRYHLGIFGKTGNKRSGVRPIQREGKHSPDNITVFAKDMGLSMEEASAMFEEYGKHIDKTVATLESALERKDMGSIAREGHSLKGSGRMYGVEEISGVGFKIETAGKSGDENQISDGIAELKRIYRKLWE</sequence>
<dbReference type="InterPro" id="IPR001789">
    <property type="entry name" value="Sig_transdc_resp-reg_receiver"/>
</dbReference>
<evidence type="ECO:0000259" key="20">
    <source>
        <dbReference type="PROSITE" id="PS50885"/>
    </source>
</evidence>
<evidence type="ECO:0000256" key="7">
    <source>
        <dbReference type="ARBA" id="ARBA00022692"/>
    </source>
</evidence>
<dbReference type="PRINTS" id="PR00344">
    <property type="entry name" value="BCTRLSENSOR"/>
</dbReference>
<feature type="domain" description="Response regulatory" evidence="19">
    <location>
        <begin position="695"/>
        <end position="810"/>
    </location>
</feature>
<dbReference type="PROSITE" id="PS50894">
    <property type="entry name" value="HPT"/>
    <property type="match status" value="1"/>
</dbReference>
<dbReference type="Gene3D" id="3.40.50.2300">
    <property type="match status" value="2"/>
</dbReference>
<evidence type="ECO:0000259" key="21">
    <source>
        <dbReference type="PROSITE" id="PS50894"/>
    </source>
</evidence>